<sequence length="98" mass="11019">MPSKLETQLLSTHHCHRHRLSQAGSFSVVLIHLLLRSGIPGSLLLQCLPHEIRDPRGRHDTPLYAVEIVILGHCSMRDASYQSSLGLLISLCRVLRFD</sequence>
<organism evidence="1">
    <name type="scientific">Zea mays</name>
    <name type="common">Maize</name>
    <dbReference type="NCBI Taxonomy" id="4577"/>
    <lineage>
        <taxon>Eukaryota</taxon>
        <taxon>Viridiplantae</taxon>
        <taxon>Streptophyta</taxon>
        <taxon>Embryophyta</taxon>
        <taxon>Tracheophyta</taxon>
        <taxon>Spermatophyta</taxon>
        <taxon>Magnoliopsida</taxon>
        <taxon>Liliopsida</taxon>
        <taxon>Poales</taxon>
        <taxon>Poaceae</taxon>
        <taxon>PACMAD clade</taxon>
        <taxon>Panicoideae</taxon>
        <taxon>Andropogonodae</taxon>
        <taxon>Andropogoneae</taxon>
        <taxon>Tripsacinae</taxon>
        <taxon>Zea</taxon>
    </lineage>
</organism>
<evidence type="ECO:0000313" key="1">
    <source>
        <dbReference type="EMBL" id="ACL54081.1"/>
    </source>
</evidence>
<reference evidence="1" key="2">
    <citation type="submission" date="2012-06" db="EMBL/GenBank/DDBJ databases">
        <authorList>
            <person name="Yu Y."/>
            <person name="Currie J."/>
            <person name="Lomeli R."/>
            <person name="Angelova A."/>
            <person name="Collura K."/>
            <person name="Wissotski M."/>
            <person name="Campos D."/>
            <person name="Kudrna D."/>
            <person name="Golser W."/>
            <person name="Ashely E."/>
            <person name="Descour A."/>
            <person name="Fernandes J."/>
            <person name="Soderlund C."/>
            <person name="Walbot V."/>
        </authorList>
    </citation>
    <scope>NUCLEOTIDE SEQUENCE</scope>
    <source>
        <strain evidence="1">B73</strain>
    </source>
</reference>
<proteinExistence type="evidence at transcript level"/>
<dbReference type="EMBL" id="BT055474">
    <property type="protein sequence ID" value="ACL54081.1"/>
    <property type="molecule type" value="mRNA"/>
</dbReference>
<accession>B8A1N2</accession>
<protein>
    <submittedName>
        <fullName evidence="1">Uncharacterized protein</fullName>
    </submittedName>
</protein>
<dbReference type="AlphaFoldDB" id="B8A1N2"/>
<reference evidence="1" key="1">
    <citation type="journal article" date="2009" name="PLoS Genet.">
        <title>Sequencing, mapping, and analysis of 27,455 maize full-length cDNAs.</title>
        <authorList>
            <person name="Soderlund C."/>
            <person name="Descour A."/>
            <person name="Kudrna D."/>
            <person name="Bomhoff M."/>
            <person name="Boyd L."/>
            <person name="Currie J."/>
            <person name="Angelova A."/>
            <person name="Collura K."/>
            <person name="Wissotski M."/>
            <person name="Ashley E."/>
            <person name="Morrow D."/>
            <person name="Fernandes J."/>
            <person name="Walbot V."/>
            <person name="Yu Y."/>
        </authorList>
    </citation>
    <scope>NUCLEOTIDE SEQUENCE</scope>
    <source>
        <strain evidence="1">B73</strain>
    </source>
</reference>
<name>B8A1N2_MAIZE</name>